<feature type="transmembrane region" description="Helical" evidence="2">
    <location>
        <begin position="94"/>
        <end position="114"/>
    </location>
</feature>
<feature type="compositionally biased region" description="Basic residues" evidence="1">
    <location>
        <begin position="137"/>
        <end position="160"/>
    </location>
</feature>
<dbReference type="RefSeq" id="WP_267152634.1">
    <property type="nucleotide sequence ID" value="NZ_JAPMLT010000010.1"/>
</dbReference>
<evidence type="ECO:0000313" key="3">
    <source>
        <dbReference type="EMBL" id="MCX7571386.1"/>
    </source>
</evidence>
<evidence type="ECO:0000313" key="4">
    <source>
        <dbReference type="Proteomes" id="UP001208017"/>
    </source>
</evidence>
<sequence>MNNIEWRRILISGIGVGLIAGIIPMFFGAELLYSTLPIGMMISAYLLIPRVQTGRFWNGFVVSALTAVVATAIYFVYMYLRFGAEVTGPNLKAALTQLPLLILMISLFGSWLFAKTHEWTLKKREEIEAKRAGKTSTGKKVKPYVARPTKKKYKPKKKKK</sequence>
<accession>A0ABT3X6U7</accession>
<keyword evidence="2" id="KW-0472">Membrane</keyword>
<feature type="transmembrane region" description="Helical" evidence="2">
    <location>
        <begin position="32"/>
        <end position="48"/>
    </location>
</feature>
<proteinExistence type="predicted"/>
<comment type="caution">
    <text evidence="3">The sequence shown here is derived from an EMBL/GenBank/DDBJ whole genome shotgun (WGS) entry which is preliminary data.</text>
</comment>
<name>A0ABT3X6U7_9BACL</name>
<keyword evidence="2" id="KW-1133">Transmembrane helix</keyword>
<feature type="transmembrane region" description="Helical" evidence="2">
    <location>
        <begin position="9"/>
        <end position="26"/>
    </location>
</feature>
<protein>
    <submittedName>
        <fullName evidence="3">Uncharacterized protein</fullName>
    </submittedName>
</protein>
<evidence type="ECO:0000256" key="2">
    <source>
        <dbReference type="SAM" id="Phobius"/>
    </source>
</evidence>
<feature type="region of interest" description="Disordered" evidence="1">
    <location>
        <begin position="131"/>
        <end position="160"/>
    </location>
</feature>
<dbReference type="EMBL" id="JAPMLT010000010">
    <property type="protein sequence ID" value="MCX7571386.1"/>
    <property type="molecule type" value="Genomic_DNA"/>
</dbReference>
<dbReference type="Proteomes" id="UP001208017">
    <property type="component" value="Unassembled WGS sequence"/>
</dbReference>
<keyword evidence="2" id="KW-0812">Transmembrane</keyword>
<gene>
    <name evidence="3" type="ORF">OS242_15660</name>
</gene>
<evidence type="ECO:0000256" key="1">
    <source>
        <dbReference type="SAM" id="MobiDB-lite"/>
    </source>
</evidence>
<reference evidence="3 4" key="1">
    <citation type="submission" date="2022-11" db="EMBL/GenBank/DDBJ databases">
        <title>Study of microbial diversity in lake waters.</title>
        <authorList>
            <person name="Zhang J."/>
        </authorList>
    </citation>
    <scope>NUCLEOTIDE SEQUENCE [LARGE SCALE GENOMIC DNA]</scope>
    <source>
        <strain evidence="3 4">DT12</strain>
    </source>
</reference>
<feature type="transmembrane region" description="Helical" evidence="2">
    <location>
        <begin position="60"/>
        <end position="82"/>
    </location>
</feature>
<keyword evidence="4" id="KW-1185">Reference proteome</keyword>
<organism evidence="3 4">
    <name type="scientific">Tumebacillus lacus</name>
    <dbReference type="NCBI Taxonomy" id="2995335"/>
    <lineage>
        <taxon>Bacteria</taxon>
        <taxon>Bacillati</taxon>
        <taxon>Bacillota</taxon>
        <taxon>Bacilli</taxon>
        <taxon>Bacillales</taxon>
        <taxon>Alicyclobacillaceae</taxon>
        <taxon>Tumebacillus</taxon>
    </lineage>
</organism>